<comment type="similarity">
    <text evidence="3 12">Belongs to the AAA ATPase family.</text>
</comment>
<dbReference type="GO" id="GO:0008568">
    <property type="term" value="F:microtubule severing ATPase activity"/>
    <property type="evidence" value="ECO:0007669"/>
    <property type="project" value="UniProtKB-ARBA"/>
</dbReference>
<dbReference type="AlphaFoldDB" id="A0A6P3Y7F5"/>
<evidence type="ECO:0000256" key="12">
    <source>
        <dbReference type="RuleBase" id="RU003651"/>
    </source>
</evidence>
<dbReference type="GO" id="GO:0005813">
    <property type="term" value="C:centrosome"/>
    <property type="evidence" value="ECO:0007669"/>
    <property type="project" value="UniProtKB-ARBA"/>
</dbReference>
<gene>
    <name evidence="16" type="primary">LOC106750272</name>
</gene>
<feature type="compositionally biased region" description="Basic and acidic residues" evidence="13">
    <location>
        <begin position="151"/>
        <end position="163"/>
    </location>
</feature>
<sequence length="604" mass="67913">MSSSDKNAQHAAQDLKTEKNNFLAAYHTLKFSKQDKDSFEVADIERRSLALKYMTAKLFDSEDTAAALLRNGLEDYHTLVKDKDGVNNYWKQIKSQLPDVKNDPSKWKSGLDNVDYALSIIKPLACQESNTLPCKGKSYNDKDIEKLVNKSMKKKDESPERNRKIPLQVQASSNKLPSTSSQKTGEKKLSAKPNNEQNTSAYFTSIPSSNSFSKHFSNKDAEAQKNAIGSAFRSARDELYIQEMKNNRGRVPKKTLGGRGAANSQFVCPFKRDKEKSMESHNNRAQNAADGKTEEVEDERLRNIEPNMIELIRNEIMDSGKSVTWDDIAGLEYTKKIIKEVVVFPMLRPDIFIGLRRPPRGILLFGPPGTGKTLIGKCIASQSKSTFFSISASSLTSKWIGEGEKMVRALFAVARVHQPSVVFIDEIDSLLTQRSETEHESSRRLKTEFLVQLDGATTSDDDRILIVGATNRPQELDEAARRRLVKRLYVPLPELGAREQIINNLLASVRHNLTPEDVTKIAERSAGYSGADMTNLCKEASMEPIRSIPFSQLEDIGMEEVRHITRSDFEEALINVRPSVSQSDLNIYIEWDRTYGSGTAKNYK</sequence>
<dbReference type="InterPro" id="IPR047858">
    <property type="entry name" value="FIGNL1_ATPase"/>
</dbReference>
<evidence type="ECO:0000256" key="1">
    <source>
        <dbReference type="ARBA" id="ARBA00001946"/>
    </source>
</evidence>
<dbReference type="GO" id="GO:0005634">
    <property type="term" value="C:nucleus"/>
    <property type="evidence" value="ECO:0007669"/>
    <property type="project" value="UniProtKB-SubCell"/>
</dbReference>
<evidence type="ECO:0000313" key="16">
    <source>
        <dbReference type="RefSeq" id="XP_014485972.1"/>
    </source>
</evidence>
<evidence type="ECO:0000256" key="10">
    <source>
        <dbReference type="ARBA" id="ARBA00035694"/>
    </source>
</evidence>
<protein>
    <recommendedName>
        <fullName evidence="10">Fidgetin-like protein 1</fullName>
    </recommendedName>
</protein>
<dbReference type="InterPro" id="IPR003959">
    <property type="entry name" value="ATPase_AAA_core"/>
</dbReference>
<keyword evidence="15" id="KW-1185">Reference proteome</keyword>
<evidence type="ECO:0000313" key="15">
    <source>
        <dbReference type="Proteomes" id="UP000515204"/>
    </source>
</evidence>
<dbReference type="GO" id="GO:0000070">
    <property type="term" value="P:mitotic sister chromatid segregation"/>
    <property type="evidence" value="ECO:0007669"/>
    <property type="project" value="UniProtKB-ARBA"/>
</dbReference>
<dbReference type="Gene3D" id="1.10.8.60">
    <property type="match status" value="1"/>
</dbReference>
<evidence type="ECO:0000256" key="11">
    <source>
        <dbReference type="ARBA" id="ARBA00049360"/>
    </source>
</evidence>
<dbReference type="FunFam" id="3.40.50.300:FF:000093">
    <property type="entry name" value="Fidgetin-like 1"/>
    <property type="match status" value="1"/>
</dbReference>
<dbReference type="Pfam" id="PF00004">
    <property type="entry name" value="AAA"/>
    <property type="match status" value="1"/>
</dbReference>
<feature type="compositionally biased region" description="Polar residues" evidence="13">
    <location>
        <begin position="169"/>
        <end position="183"/>
    </location>
</feature>
<proteinExistence type="inferred from homology"/>
<keyword evidence="6" id="KW-0378">Hydrolase</keyword>
<dbReference type="Pfam" id="PF09336">
    <property type="entry name" value="Vps4_C"/>
    <property type="match status" value="1"/>
</dbReference>
<dbReference type="InterPro" id="IPR003960">
    <property type="entry name" value="ATPase_AAA_CS"/>
</dbReference>
<keyword evidence="4" id="KW-0479">Metal-binding</keyword>
<dbReference type="PANTHER" id="PTHR23074:SF17">
    <property type="entry name" value="FIDGETIN-LIKE PROTEIN 1"/>
    <property type="match status" value="1"/>
</dbReference>
<dbReference type="PROSITE" id="PS00674">
    <property type="entry name" value="AAA"/>
    <property type="match status" value="1"/>
</dbReference>
<dbReference type="GO" id="GO:0016887">
    <property type="term" value="F:ATP hydrolysis activity"/>
    <property type="evidence" value="ECO:0007669"/>
    <property type="project" value="InterPro"/>
</dbReference>
<dbReference type="GO" id="GO:0051013">
    <property type="term" value="P:microtubule severing"/>
    <property type="evidence" value="ECO:0007669"/>
    <property type="project" value="UniProtKB-ARBA"/>
</dbReference>
<accession>A0A6P3Y7F5</accession>
<feature type="domain" description="AAA+ ATPase" evidence="14">
    <location>
        <begin position="358"/>
        <end position="494"/>
    </location>
</feature>
<evidence type="ECO:0000256" key="13">
    <source>
        <dbReference type="SAM" id="MobiDB-lite"/>
    </source>
</evidence>
<dbReference type="PANTHER" id="PTHR23074">
    <property type="entry name" value="AAA DOMAIN-CONTAINING"/>
    <property type="match status" value="1"/>
</dbReference>
<evidence type="ECO:0000256" key="2">
    <source>
        <dbReference type="ARBA" id="ARBA00004123"/>
    </source>
</evidence>
<keyword evidence="8" id="KW-0460">Magnesium</keyword>
<dbReference type="OrthoDB" id="10251136at2759"/>
<dbReference type="RefSeq" id="XP_014485972.1">
    <property type="nucleotide sequence ID" value="XM_014630486.1"/>
</dbReference>
<dbReference type="Proteomes" id="UP000515204">
    <property type="component" value="Unplaced"/>
</dbReference>
<dbReference type="GO" id="GO:0046872">
    <property type="term" value="F:metal ion binding"/>
    <property type="evidence" value="ECO:0007669"/>
    <property type="project" value="UniProtKB-KW"/>
</dbReference>
<comment type="catalytic activity">
    <reaction evidence="11">
        <text>ATP + H2O = ADP + phosphate + H(+)</text>
        <dbReference type="Rhea" id="RHEA:13065"/>
        <dbReference type="ChEBI" id="CHEBI:15377"/>
        <dbReference type="ChEBI" id="CHEBI:15378"/>
        <dbReference type="ChEBI" id="CHEBI:30616"/>
        <dbReference type="ChEBI" id="CHEBI:43474"/>
        <dbReference type="ChEBI" id="CHEBI:456216"/>
    </reaction>
</comment>
<keyword evidence="7 12" id="KW-0067">ATP-binding</keyword>
<evidence type="ECO:0000256" key="9">
    <source>
        <dbReference type="ARBA" id="ARBA00023242"/>
    </source>
</evidence>
<dbReference type="GO" id="GO:0005694">
    <property type="term" value="C:chromosome"/>
    <property type="evidence" value="ECO:0007669"/>
    <property type="project" value="UniProtKB-ARBA"/>
</dbReference>
<evidence type="ECO:0000256" key="6">
    <source>
        <dbReference type="ARBA" id="ARBA00022801"/>
    </source>
</evidence>
<comment type="subcellular location">
    <subcellularLocation>
        <location evidence="2">Nucleus</location>
    </subcellularLocation>
</comment>
<dbReference type="SMART" id="SM00382">
    <property type="entry name" value="AAA"/>
    <property type="match status" value="1"/>
</dbReference>
<dbReference type="Pfam" id="PF17862">
    <property type="entry name" value="AAA_lid_3"/>
    <property type="match status" value="1"/>
</dbReference>
<dbReference type="GeneID" id="106750272"/>
<dbReference type="InterPro" id="IPR050304">
    <property type="entry name" value="MT-severing_AAA_ATPase"/>
</dbReference>
<dbReference type="CDD" id="cd19525">
    <property type="entry name" value="RecA-like_Figl-1"/>
    <property type="match status" value="1"/>
</dbReference>
<dbReference type="InterPro" id="IPR041569">
    <property type="entry name" value="AAA_lid_3"/>
</dbReference>
<evidence type="ECO:0000256" key="3">
    <source>
        <dbReference type="ARBA" id="ARBA00006914"/>
    </source>
</evidence>
<dbReference type="Gene3D" id="3.40.50.300">
    <property type="entry name" value="P-loop containing nucleotide triphosphate hydrolases"/>
    <property type="match status" value="1"/>
</dbReference>
<reference evidence="16" key="1">
    <citation type="submission" date="2025-08" db="UniProtKB">
        <authorList>
            <consortium name="RefSeq"/>
        </authorList>
    </citation>
    <scope>IDENTIFICATION</scope>
</reference>
<evidence type="ECO:0000259" key="14">
    <source>
        <dbReference type="SMART" id="SM00382"/>
    </source>
</evidence>
<dbReference type="GO" id="GO:0005524">
    <property type="term" value="F:ATP binding"/>
    <property type="evidence" value="ECO:0007669"/>
    <property type="project" value="UniProtKB-KW"/>
</dbReference>
<organism evidence="15 16">
    <name type="scientific">Dinoponera quadriceps</name>
    <name type="common">South American ant</name>
    <dbReference type="NCBI Taxonomy" id="609295"/>
    <lineage>
        <taxon>Eukaryota</taxon>
        <taxon>Metazoa</taxon>
        <taxon>Ecdysozoa</taxon>
        <taxon>Arthropoda</taxon>
        <taxon>Hexapoda</taxon>
        <taxon>Insecta</taxon>
        <taxon>Pterygota</taxon>
        <taxon>Neoptera</taxon>
        <taxon>Endopterygota</taxon>
        <taxon>Hymenoptera</taxon>
        <taxon>Apocrita</taxon>
        <taxon>Aculeata</taxon>
        <taxon>Formicoidea</taxon>
        <taxon>Formicidae</taxon>
        <taxon>Ponerinae</taxon>
        <taxon>Ponerini</taxon>
        <taxon>Dinoponera</taxon>
    </lineage>
</organism>
<dbReference type="InterPro" id="IPR027417">
    <property type="entry name" value="P-loop_NTPase"/>
</dbReference>
<dbReference type="SUPFAM" id="SSF52540">
    <property type="entry name" value="P-loop containing nucleoside triphosphate hydrolases"/>
    <property type="match status" value="1"/>
</dbReference>
<dbReference type="FunFam" id="1.10.8.60:FF:000022">
    <property type="entry name" value="Fidgetin like 1"/>
    <property type="match status" value="1"/>
</dbReference>
<dbReference type="InterPro" id="IPR015415">
    <property type="entry name" value="Spast_Vps4_C"/>
</dbReference>
<evidence type="ECO:0000256" key="8">
    <source>
        <dbReference type="ARBA" id="ARBA00022842"/>
    </source>
</evidence>
<feature type="region of interest" description="Disordered" evidence="13">
    <location>
        <begin position="274"/>
        <end position="298"/>
    </location>
</feature>
<comment type="cofactor">
    <cofactor evidence="1">
        <name>Mg(2+)</name>
        <dbReference type="ChEBI" id="CHEBI:18420"/>
    </cofactor>
</comment>
<dbReference type="InterPro" id="IPR003593">
    <property type="entry name" value="AAA+_ATPase"/>
</dbReference>
<evidence type="ECO:0000256" key="7">
    <source>
        <dbReference type="ARBA" id="ARBA00022840"/>
    </source>
</evidence>
<dbReference type="GO" id="GO:0031114">
    <property type="term" value="P:regulation of microtubule depolymerization"/>
    <property type="evidence" value="ECO:0007669"/>
    <property type="project" value="UniProtKB-ARBA"/>
</dbReference>
<keyword evidence="5 12" id="KW-0547">Nucleotide-binding</keyword>
<keyword evidence="9" id="KW-0539">Nucleus</keyword>
<feature type="region of interest" description="Disordered" evidence="13">
    <location>
        <begin position="151"/>
        <end position="200"/>
    </location>
</feature>
<evidence type="ECO:0000256" key="4">
    <source>
        <dbReference type="ARBA" id="ARBA00022723"/>
    </source>
</evidence>
<name>A0A6P3Y7F5_DINQU</name>
<evidence type="ECO:0000256" key="5">
    <source>
        <dbReference type="ARBA" id="ARBA00022741"/>
    </source>
</evidence>